<dbReference type="EMBL" id="CP089983">
    <property type="protein sequence ID" value="WXB07355.1"/>
    <property type="molecule type" value="Genomic_DNA"/>
</dbReference>
<name>A0ABZ2L9A9_9BACT</name>
<gene>
    <name evidence="2" type="ORF">LVJ94_08915</name>
</gene>
<evidence type="ECO:0000313" key="2">
    <source>
        <dbReference type="EMBL" id="WXB07355.1"/>
    </source>
</evidence>
<keyword evidence="3" id="KW-1185">Reference proteome</keyword>
<feature type="region of interest" description="Disordered" evidence="1">
    <location>
        <begin position="1"/>
        <end position="29"/>
    </location>
</feature>
<feature type="region of interest" description="Disordered" evidence="1">
    <location>
        <begin position="325"/>
        <end position="344"/>
    </location>
</feature>
<evidence type="ECO:0008006" key="4">
    <source>
        <dbReference type="Google" id="ProtNLM"/>
    </source>
</evidence>
<reference evidence="2" key="1">
    <citation type="submission" date="2021-12" db="EMBL/GenBank/DDBJ databases">
        <title>Discovery of the Pendulisporaceae a myxobacterial family with distinct sporulation behavior and unique specialized metabolism.</title>
        <authorList>
            <person name="Garcia R."/>
            <person name="Popoff A."/>
            <person name="Bader C.D."/>
            <person name="Loehr J."/>
            <person name="Walesch S."/>
            <person name="Walt C."/>
            <person name="Boldt J."/>
            <person name="Bunk B."/>
            <person name="Haeckl F.J.F.P.J."/>
            <person name="Gunesch A.P."/>
            <person name="Birkelbach J."/>
            <person name="Nuebel U."/>
            <person name="Pietschmann T."/>
            <person name="Bach T."/>
            <person name="Mueller R."/>
        </authorList>
    </citation>
    <scope>NUCLEOTIDE SEQUENCE</scope>
    <source>
        <strain evidence="2">MSr11367</strain>
    </source>
</reference>
<evidence type="ECO:0000313" key="3">
    <source>
        <dbReference type="Proteomes" id="UP001374803"/>
    </source>
</evidence>
<sequence length="469" mass="49169">MACSDGGSGSETGTSKSALNAASCPSVQPDPARSLFVTDAAALEKLPFETVMNRIVATGSTTGQSALSLFQQLMDTMNNQANAKTQGPHCDDVIVDGKPSINGFPIECPRLEGRLATTNPFAPAPDPDGYDPVGIVNRFDLAPQNGANCGQYRIVYTKRSGKTSFSDRVLLIFEATLPNPNPSAGLAACLPVTEFWAGLTTDDDANSRATKLADFYLTGLPGFAPVVKAAHYGFDGGVDTGQIRANLFSAPQGQFPSQWQLREFRLSQQCTSGDCSLVAKNTFVQVNPFGALFGGGDAASTTFQNAFLNQVSSLASTNLNTIGMSSSGADNAGESNEQDTSNDYLAQGQNNATFKDAITAKLAEISRTDLTADDILNRATTQSCAGCHQVSTGRSMGAGLTWPRTLGFVQIDESSRISPALTDTFLPFRAQVLANFINSQCSDAGPSLANNGHVDPKRTIGGGLVGAAN</sequence>
<protein>
    <recommendedName>
        <fullName evidence="4">Cytochrome c domain-containing protein</fullName>
    </recommendedName>
</protein>
<organism evidence="2 3">
    <name type="scientific">Pendulispora rubella</name>
    <dbReference type="NCBI Taxonomy" id="2741070"/>
    <lineage>
        <taxon>Bacteria</taxon>
        <taxon>Pseudomonadati</taxon>
        <taxon>Myxococcota</taxon>
        <taxon>Myxococcia</taxon>
        <taxon>Myxococcales</taxon>
        <taxon>Sorangiineae</taxon>
        <taxon>Pendulisporaceae</taxon>
        <taxon>Pendulispora</taxon>
    </lineage>
</organism>
<accession>A0ABZ2L9A9</accession>
<proteinExistence type="predicted"/>
<dbReference type="Proteomes" id="UP001374803">
    <property type="component" value="Chromosome"/>
</dbReference>
<dbReference type="RefSeq" id="WP_394837015.1">
    <property type="nucleotide sequence ID" value="NZ_CP089929.1"/>
</dbReference>
<feature type="compositionally biased region" description="Gly residues" evidence="1">
    <location>
        <begin position="1"/>
        <end position="10"/>
    </location>
</feature>
<evidence type="ECO:0000256" key="1">
    <source>
        <dbReference type="SAM" id="MobiDB-lite"/>
    </source>
</evidence>